<reference evidence="9 10" key="1">
    <citation type="journal article" date="2012" name="Genome Biol.">
        <title>The genome of the polar eukaryotic microalga coccomyxa subellipsoidea reveals traits of cold adaptation.</title>
        <authorList>
            <person name="Blanc G."/>
            <person name="Agarkova I."/>
            <person name="Grimwood J."/>
            <person name="Kuo A."/>
            <person name="Brueggeman A."/>
            <person name="Dunigan D."/>
            <person name="Gurnon J."/>
            <person name="Ladunga I."/>
            <person name="Lindquist E."/>
            <person name="Lucas S."/>
            <person name="Pangilinan J."/>
            <person name="Proschold T."/>
            <person name="Salamov A."/>
            <person name="Schmutz J."/>
            <person name="Weeks D."/>
            <person name="Yamada T."/>
            <person name="Claverie J.M."/>
            <person name="Grigoriev I."/>
            <person name="Van Etten J."/>
            <person name="Lomsadze A."/>
            <person name="Borodovsky M."/>
        </authorList>
    </citation>
    <scope>NUCLEOTIDE SEQUENCE [LARGE SCALE GENOMIC DNA]</scope>
    <source>
        <strain evidence="9 10">C-169</strain>
    </source>
</reference>
<evidence type="ECO:0000256" key="1">
    <source>
        <dbReference type="ARBA" id="ARBA00000135"/>
    </source>
</evidence>
<evidence type="ECO:0000313" key="9">
    <source>
        <dbReference type="EMBL" id="EIE19999.1"/>
    </source>
</evidence>
<dbReference type="AlphaFoldDB" id="I0YNN0"/>
<dbReference type="NCBIfam" id="NF002076">
    <property type="entry name" value="PRK00913.2-3"/>
    <property type="match status" value="1"/>
</dbReference>
<accession>I0YNN0</accession>
<protein>
    <recommendedName>
        <fullName evidence="8">Cytosol aminopeptidase domain-containing protein</fullName>
    </recommendedName>
</protein>
<comment type="catalytic activity">
    <reaction evidence="1">
        <text>Release of an N-terminal amino acid, Xaa-|-Yaa-, in which Xaa is preferably Leu, but may be other amino acids including Pro although not Arg or Lys, and Yaa may be Pro. Amino acid amides and methyl esters are also readily hydrolyzed, but rates on arylamides are exceedingly low.</text>
        <dbReference type="EC" id="3.4.11.1"/>
    </reaction>
</comment>
<dbReference type="eggNOG" id="KOG2597">
    <property type="taxonomic scope" value="Eukaryota"/>
</dbReference>
<name>I0YNN0_COCSC</name>
<dbReference type="GO" id="GO:0006508">
    <property type="term" value="P:proteolysis"/>
    <property type="evidence" value="ECO:0007669"/>
    <property type="project" value="UniProtKB-KW"/>
</dbReference>
<dbReference type="InterPro" id="IPR023042">
    <property type="entry name" value="Peptidase_M17_leu_NH2_pept"/>
</dbReference>
<dbReference type="SUPFAM" id="SSF53187">
    <property type="entry name" value="Zn-dependent exopeptidases"/>
    <property type="match status" value="1"/>
</dbReference>
<dbReference type="InterPro" id="IPR000819">
    <property type="entry name" value="Peptidase_M17_C"/>
</dbReference>
<evidence type="ECO:0000256" key="2">
    <source>
        <dbReference type="ARBA" id="ARBA00001585"/>
    </source>
</evidence>
<keyword evidence="7" id="KW-0378">Hydrolase</keyword>
<proteinExistence type="inferred from homology"/>
<evidence type="ECO:0000256" key="3">
    <source>
        <dbReference type="ARBA" id="ARBA00009528"/>
    </source>
</evidence>
<feature type="domain" description="Cytosol aminopeptidase" evidence="8">
    <location>
        <begin position="380"/>
        <end position="387"/>
    </location>
</feature>
<dbReference type="PANTHER" id="PTHR11963:SF23">
    <property type="entry name" value="CYTOSOL AMINOPEPTIDASE"/>
    <property type="match status" value="1"/>
</dbReference>
<sequence length="531" mass="54435">MAASDKSAAKKLDLSKELALFPESTPQISASSGDPAAWKGDLLAVGIFEDALSDKSGDGGVFQDAELAALDGSLDGILTELIEKAEFQGKQGSSTFTRLKGNAHYVGVVGLGKKSAAAVVPDWGVSCYQAFGGAVAAAAKNHKAASAAIAVVGGDPLSETAVEKLTVGVLLGGYEASRFKNKAASPPLKSLDILSAAADAAAAIGRGHGAAKGVLLSRYLVETPANICTPTYLAKVAAVIAESAPDVFKLEIIEEDACEEMGMGCFLGVTACSEEPAKFIHLTYTPKGEVKKVVGLVGKGVTFDSGGYNLKVGGMIDMMKFDMGGAAAVLGAAQALASLQPAGVQVHIITAACENMIDGRGLRPGDILQAANGKTVEVNNTDAEGRLTLADALWYAQEKCGVQSVVDVATLTGACMVALGNQVAGVFTPSEAMAASLKDASKTAGEKVWRLPMEDSYWEQMKSPIADMKNAGGRLGGAITAALFLREFVDTDKVEWAHVDIAGPAWDEKAGGATGFGALTLAQWAAAQGSA</sequence>
<dbReference type="GO" id="GO:0030145">
    <property type="term" value="F:manganese ion binding"/>
    <property type="evidence" value="ECO:0007669"/>
    <property type="project" value="InterPro"/>
</dbReference>
<organism evidence="9 10">
    <name type="scientific">Coccomyxa subellipsoidea (strain C-169)</name>
    <name type="common">Green microalga</name>
    <dbReference type="NCBI Taxonomy" id="574566"/>
    <lineage>
        <taxon>Eukaryota</taxon>
        <taxon>Viridiplantae</taxon>
        <taxon>Chlorophyta</taxon>
        <taxon>core chlorophytes</taxon>
        <taxon>Trebouxiophyceae</taxon>
        <taxon>Trebouxiophyceae incertae sedis</taxon>
        <taxon>Coccomyxaceae</taxon>
        <taxon>Coccomyxa</taxon>
        <taxon>Coccomyxa subellipsoidea</taxon>
    </lineage>
</organism>
<dbReference type="PRINTS" id="PR00481">
    <property type="entry name" value="LAMNOPPTDASE"/>
</dbReference>
<dbReference type="MEROPS" id="M17.A03"/>
<comment type="catalytic activity">
    <reaction evidence="2">
        <text>Release of N-terminal proline from a peptide.</text>
        <dbReference type="EC" id="3.4.11.5"/>
    </reaction>
</comment>
<dbReference type="InterPro" id="IPR008283">
    <property type="entry name" value="Peptidase_M17_N"/>
</dbReference>
<dbReference type="PROSITE" id="PS00631">
    <property type="entry name" value="CYTOSOL_AP"/>
    <property type="match status" value="1"/>
</dbReference>
<dbReference type="PANTHER" id="PTHR11963">
    <property type="entry name" value="LEUCINE AMINOPEPTIDASE-RELATED"/>
    <property type="match status" value="1"/>
</dbReference>
<dbReference type="SUPFAM" id="SSF52949">
    <property type="entry name" value="Macro domain-like"/>
    <property type="match status" value="1"/>
</dbReference>
<dbReference type="RefSeq" id="XP_005644543.1">
    <property type="nucleotide sequence ID" value="XM_005644486.1"/>
</dbReference>
<keyword evidence="10" id="KW-1185">Reference proteome</keyword>
<dbReference type="Gene3D" id="3.40.220.10">
    <property type="entry name" value="Leucine Aminopeptidase, subunit E, domain 1"/>
    <property type="match status" value="1"/>
</dbReference>
<keyword evidence="5" id="KW-0031">Aminopeptidase</keyword>
<keyword evidence="6" id="KW-0645">Protease</keyword>
<comment type="subunit">
    <text evidence="4">Homohexamer (dimer of homotrimers).</text>
</comment>
<dbReference type="HAMAP" id="MF_00181">
    <property type="entry name" value="Cytosol_peptidase_M17"/>
    <property type="match status" value="1"/>
</dbReference>
<evidence type="ECO:0000256" key="6">
    <source>
        <dbReference type="ARBA" id="ARBA00022670"/>
    </source>
</evidence>
<dbReference type="GO" id="GO:0070006">
    <property type="term" value="F:metalloaminopeptidase activity"/>
    <property type="evidence" value="ECO:0007669"/>
    <property type="project" value="InterPro"/>
</dbReference>
<comment type="caution">
    <text evidence="9">The sequence shown here is derived from an EMBL/GenBank/DDBJ whole genome shotgun (WGS) entry which is preliminary data.</text>
</comment>
<evidence type="ECO:0000256" key="5">
    <source>
        <dbReference type="ARBA" id="ARBA00022438"/>
    </source>
</evidence>
<comment type="similarity">
    <text evidence="3">Belongs to the peptidase M17 family.</text>
</comment>
<dbReference type="Pfam" id="PF02789">
    <property type="entry name" value="Peptidase_M17_N"/>
    <property type="match status" value="1"/>
</dbReference>
<dbReference type="CDD" id="cd00433">
    <property type="entry name" value="Peptidase_M17"/>
    <property type="match status" value="1"/>
</dbReference>
<dbReference type="EMBL" id="AGSI01000017">
    <property type="protein sequence ID" value="EIE19999.1"/>
    <property type="molecule type" value="Genomic_DNA"/>
</dbReference>
<dbReference type="STRING" id="574566.I0YNN0"/>
<dbReference type="InterPro" id="IPR011356">
    <property type="entry name" value="Leucine_aapep/pepB"/>
</dbReference>
<evidence type="ECO:0000313" key="10">
    <source>
        <dbReference type="Proteomes" id="UP000007264"/>
    </source>
</evidence>
<dbReference type="InterPro" id="IPR043472">
    <property type="entry name" value="Macro_dom-like"/>
</dbReference>
<dbReference type="Proteomes" id="UP000007264">
    <property type="component" value="Unassembled WGS sequence"/>
</dbReference>
<dbReference type="Pfam" id="PF00883">
    <property type="entry name" value="Peptidase_M17"/>
    <property type="match status" value="1"/>
</dbReference>
<gene>
    <name evidence="9" type="ORF">COCSUDRAFT_54513</name>
</gene>
<dbReference type="GeneID" id="17037973"/>
<dbReference type="GO" id="GO:0005737">
    <property type="term" value="C:cytoplasm"/>
    <property type="evidence" value="ECO:0007669"/>
    <property type="project" value="InterPro"/>
</dbReference>
<evidence type="ECO:0000256" key="4">
    <source>
        <dbReference type="ARBA" id="ARBA00011867"/>
    </source>
</evidence>
<dbReference type="OrthoDB" id="412814at2759"/>
<dbReference type="KEGG" id="csl:COCSUDRAFT_54513"/>
<evidence type="ECO:0000259" key="8">
    <source>
        <dbReference type="PROSITE" id="PS00631"/>
    </source>
</evidence>
<dbReference type="Gene3D" id="3.40.630.10">
    <property type="entry name" value="Zn peptidases"/>
    <property type="match status" value="1"/>
</dbReference>
<evidence type="ECO:0000256" key="7">
    <source>
        <dbReference type="ARBA" id="ARBA00022801"/>
    </source>
</evidence>